<dbReference type="SMART" id="SM01331">
    <property type="entry name" value="DUF3635"/>
    <property type="match status" value="1"/>
</dbReference>
<dbReference type="Gene3D" id="1.10.510.10">
    <property type="entry name" value="Transferase(Phosphotransferase) domain 1"/>
    <property type="match status" value="1"/>
</dbReference>
<name>A0A9P4U5I3_9PLEO</name>
<dbReference type="EMBL" id="MU001510">
    <property type="protein sequence ID" value="KAF2439084.1"/>
    <property type="molecule type" value="Genomic_DNA"/>
</dbReference>
<evidence type="ECO:0000256" key="3">
    <source>
        <dbReference type="ARBA" id="ARBA00022679"/>
    </source>
</evidence>
<accession>A0A9P4U5I3</accession>
<evidence type="ECO:0000256" key="9">
    <source>
        <dbReference type="SAM" id="MobiDB-lite"/>
    </source>
</evidence>
<feature type="compositionally biased region" description="Basic and acidic residues" evidence="9">
    <location>
        <begin position="64"/>
        <end position="73"/>
    </location>
</feature>
<dbReference type="GO" id="GO:0000278">
    <property type="term" value="P:mitotic cell cycle"/>
    <property type="evidence" value="ECO:0007669"/>
    <property type="project" value="TreeGrafter"/>
</dbReference>
<dbReference type="GO" id="GO:0005634">
    <property type="term" value="C:nucleus"/>
    <property type="evidence" value="ECO:0007669"/>
    <property type="project" value="TreeGrafter"/>
</dbReference>
<dbReference type="GO" id="GO:0005737">
    <property type="term" value="C:cytoplasm"/>
    <property type="evidence" value="ECO:0007669"/>
    <property type="project" value="TreeGrafter"/>
</dbReference>
<feature type="region of interest" description="Disordered" evidence="9">
    <location>
        <begin position="64"/>
        <end position="91"/>
    </location>
</feature>
<evidence type="ECO:0000256" key="4">
    <source>
        <dbReference type="ARBA" id="ARBA00022741"/>
    </source>
</evidence>
<keyword evidence="5" id="KW-0418">Kinase</keyword>
<organism evidence="11 12">
    <name type="scientific">Karstenula rhodostoma CBS 690.94</name>
    <dbReference type="NCBI Taxonomy" id="1392251"/>
    <lineage>
        <taxon>Eukaryota</taxon>
        <taxon>Fungi</taxon>
        <taxon>Dikarya</taxon>
        <taxon>Ascomycota</taxon>
        <taxon>Pezizomycotina</taxon>
        <taxon>Dothideomycetes</taxon>
        <taxon>Pleosporomycetidae</taxon>
        <taxon>Pleosporales</taxon>
        <taxon>Massarineae</taxon>
        <taxon>Didymosphaeriaceae</taxon>
        <taxon>Karstenula</taxon>
    </lineage>
</organism>
<keyword evidence="2" id="KW-0723">Serine/threonine-protein kinase</keyword>
<gene>
    <name evidence="11" type="ORF">P171DRAFT_436441</name>
</gene>
<dbReference type="PANTHER" id="PTHR24419">
    <property type="entry name" value="INTERLEUKIN-1 RECEPTOR-ASSOCIATED KINASE"/>
    <property type="match status" value="1"/>
</dbReference>
<protein>
    <recommendedName>
        <fullName evidence="1">non-specific serine/threonine protein kinase</fullName>
        <ecNumber evidence="1">2.7.11.1</ecNumber>
    </recommendedName>
</protein>
<keyword evidence="12" id="KW-1185">Reference proteome</keyword>
<proteinExistence type="predicted"/>
<keyword evidence="3" id="KW-0808">Transferase</keyword>
<dbReference type="Proteomes" id="UP000799764">
    <property type="component" value="Unassembled WGS sequence"/>
</dbReference>
<comment type="catalytic activity">
    <reaction evidence="7">
        <text>L-threonyl-[protein] + ATP = O-phospho-L-threonyl-[protein] + ADP + H(+)</text>
        <dbReference type="Rhea" id="RHEA:46608"/>
        <dbReference type="Rhea" id="RHEA-COMP:11060"/>
        <dbReference type="Rhea" id="RHEA-COMP:11605"/>
        <dbReference type="ChEBI" id="CHEBI:15378"/>
        <dbReference type="ChEBI" id="CHEBI:30013"/>
        <dbReference type="ChEBI" id="CHEBI:30616"/>
        <dbReference type="ChEBI" id="CHEBI:61977"/>
        <dbReference type="ChEBI" id="CHEBI:456216"/>
        <dbReference type="EC" id="2.7.11.1"/>
    </reaction>
</comment>
<dbReference type="OrthoDB" id="21018at2759"/>
<evidence type="ECO:0000256" key="5">
    <source>
        <dbReference type="ARBA" id="ARBA00022777"/>
    </source>
</evidence>
<dbReference type="GO" id="GO:0035556">
    <property type="term" value="P:intracellular signal transduction"/>
    <property type="evidence" value="ECO:0007669"/>
    <property type="project" value="TreeGrafter"/>
</dbReference>
<dbReference type="InterPro" id="IPR024604">
    <property type="entry name" value="GSG2_C"/>
</dbReference>
<keyword evidence="6" id="KW-0067">ATP-binding</keyword>
<dbReference type="EC" id="2.7.11.1" evidence="1"/>
<dbReference type="GO" id="GO:0005524">
    <property type="term" value="F:ATP binding"/>
    <property type="evidence" value="ECO:0007669"/>
    <property type="project" value="UniProtKB-KW"/>
</dbReference>
<evidence type="ECO:0000313" key="11">
    <source>
        <dbReference type="EMBL" id="KAF2439084.1"/>
    </source>
</evidence>
<dbReference type="AlphaFoldDB" id="A0A9P4U5I3"/>
<evidence type="ECO:0000256" key="6">
    <source>
        <dbReference type="ARBA" id="ARBA00022840"/>
    </source>
</evidence>
<evidence type="ECO:0000256" key="8">
    <source>
        <dbReference type="ARBA" id="ARBA00048679"/>
    </source>
</evidence>
<reference evidence="11" key="1">
    <citation type="journal article" date="2020" name="Stud. Mycol.">
        <title>101 Dothideomycetes genomes: a test case for predicting lifestyles and emergence of pathogens.</title>
        <authorList>
            <person name="Haridas S."/>
            <person name="Albert R."/>
            <person name="Binder M."/>
            <person name="Bloem J."/>
            <person name="Labutti K."/>
            <person name="Salamov A."/>
            <person name="Andreopoulos B."/>
            <person name="Baker S."/>
            <person name="Barry K."/>
            <person name="Bills G."/>
            <person name="Bluhm B."/>
            <person name="Cannon C."/>
            <person name="Castanera R."/>
            <person name="Culley D."/>
            <person name="Daum C."/>
            <person name="Ezra D."/>
            <person name="Gonzalez J."/>
            <person name="Henrissat B."/>
            <person name="Kuo A."/>
            <person name="Liang C."/>
            <person name="Lipzen A."/>
            <person name="Lutzoni F."/>
            <person name="Magnuson J."/>
            <person name="Mondo S."/>
            <person name="Nolan M."/>
            <person name="Ohm R."/>
            <person name="Pangilinan J."/>
            <person name="Park H.-J."/>
            <person name="Ramirez L."/>
            <person name="Alfaro M."/>
            <person name="Sun H."/>
            <person name="Tritt A."/>
            <person name="Yoshinaga Y."/>
            <person name="Zwiers L.-H."/>
            <person name="Turgeon B."/>
            <person name="Goodwin S."/>
            <person name="Spatafora J."/>
            <person name="Crous P."/>
            <person name="Grigoriev I."/>
        </authorList>
    </citation>
    <scope>NUCLEOTIDE SEQUENCE</scope>
    <source>
        <strain evidence="11">CBS 690.94</strain>
    </source>
</reference>
<comment type="caution">
    <text evidence="11">The sequence shown here is derived from an EMBL/GenBank/DDBJ whole genome shotgun (WGS) entry which is preliminary data.</text>
</comment>
<evidence type="ECO:0000313" key="12">
    <source>
        <dbReference type="Proteomes" id="UP000799764"/>
    </source>
</evidence>
<dbReference type="GO" id="GO:0072354">
    <property type="term" value="F:histone H3T3 kinase activity"/>
    <property type="evidence" value="ECO:0007669"/>
    <property type="project" value="TreeGrafter"/>
</dbReference>
<evidence type="ECO:0000256" key="2">
    <source>
        <dbReference type="ARBA" id="ARBA00022527"/>
    </source>
</evidence>
<feature type="domain" description="Serine/threonine-protein kinase haspin C-terminal" evidence="10">
    <location>
        <begin position="30"/>
        <end position="170"/>
    </location>
</feature>
<comment type="catalytic activity">
    <reaction evidence="8">
        <text>L-seryl-[protein] + ATP = O-phospho-L-seryl-[protein] + ADP + H(+)</text>
        <dbReference type="Rhea" id="RHEA:17989"/>
        <dbReference type="Rhea" id="RHEA-COMP:9863"/>
        <dbReference type="Rhea" id="RHEA-COMP:11604"/>
        <dbReference type="ChEBI" id="CHEBI:15378"/>
        <dbReference type="ChEBI" id="CHEBI:29999"/>
        <dbReference type="ChEBI" id="CHEBI:30616"/>
        <dbReference type="ChEBI" id="CHEBI:83421"/>
        <dbReference type="ChEBI" id="CHEBI:456216"/>
        <dbReference type="EC" id="2.7.11.1"/>
    </reaction>
</comment>
<evidence type="ECO:0000256" key="7">
    <source>
        <dbReference type="ARBA" id="ARBA00047899"/>
    </source>
</evidence>
<evidence type="ECO:0000256" key="1">
    <source>
        <dbReference type="ARBA" id="ARBA00012513"/>
    </source>
</evidence>
<keyword evidence="4" id="KW-0547">Nucleotide-binding</keyword>
<sequence length="204" mass="23183">MTDASSFSQSSPCTPSTTLGVAFLDLDKDMSLFAGDASEEYQYEIYRYMRGAVCYNDPLRFEHPQESEADQPRRSPRKTAQHIRFDDPDPSTRRIPPAEIWRSFHPKTNLVWAHFILYKLLEHLEGNEPSNLSSTQIMRNVEASSEEKTQVARKAMKLYKVLERVAELLEPSALGKKDSVGSMKELAVLAMEERWLRVGDVAGA</sequence>
<dbReference type="PANTHER" id="PTHR24419:SF18">
    <property type="entry name" value="SERINE_THREONINE-PROTEIN KINASE HASPIN"/>
    <property type="match status" value="1"/>
</dbReference>
<dbReference type="Pfam" id="PF12330">
    <property type="entry name" value="Haspin_kinase"/>
    <property type="match status" value="1"/>
</dbReference>
<evidence type="ECO:0000259" key="10">
    <source>
        <dbReference type="SMART" id="SM01331"/>
    </source>
</evidence>